<evidence type="ECO:0000256" key="11">
    <source>
        <dbReference type="PIRSR" id="PIRSR001031-2"/>
    </source>
</evidence>
<feature type="domain" description="CBM20" evidence="13">
    <location>
        <begin position="511"/>
        <end position="626"/>
    </location>
</feature>
<dbReference type="GO" id="GO:0004339">
    <property type="term" value="F:glucan 1,4-alpha-glucosidase activity"/>
    <property type="evidence" value="ECO:0007669"/>
    <property type="project" value="UniProtKB-EC"/>
</dbReference>
<dbReference type="AlphaFoldDB" id="A0A1W2TGZ2"/>
<dbReference type="PRINTS" id="PR00736">
    <property type="entry name" value="GLHYDRLASE15"/>
</dbReference>
<organism evidence="14">
    <name type="scientific">Rosellinia necatrix</name>
    <name type="common">White root-rot fungus</name>
    <dbReference type="NCBI Taxonomy" id="77044"/>
    <lineage>
        <taxon>Eukaryota</taxon>
        <taxon>Fungi</taxon>
        <taxon>Dikarya</taxon>
        <taxon>Ascomycota</taxon>
        <taxon>Pezizomycotina</taxon>
        <taxon>Sordariomycetes</taxon>
        <taxon>Xylariomycetidae</taxon>
        <taxon>Xylariales</taxon>
        <taxon>Xylariaceae</taxon>
        <taxon>Rosellinia</taxon>
    </lineage>
</organism>
<dbReference type="SUPFAM" id="SSF48208">
    <property type="entry name" value="Six-hairpin glycosidases"/>
    <property type="match status" value="1"/>
</dbReference>
<dbReference type="PROSITE" id="PS00820">
    <property type="entry name" value="GLUCOAMYLASE"/>
    <property type="match status" value="1"/>
</dbReference>
<evidence type="ECO:0000256" key="10">
    <source>
        <dbReference type="PIRSR" id="PIRSR001031-1"/>
    </source>
</evidence>
<dbReference type="PROSITE" id="PS51166">
    <property type="entry name" value="CBM20"/>
    <property type="match status" value="1"/>
</dbReference>
<evidence type="ECO:0000259" key="13">
    <source>
        <dbReference type="PROSITE" id="PS51166"/>
    </source>
</evidence>
<evidence type="ECO:0000256" key="12">
    <source>
        <dbReference type="SAM" id="SignalP"/>
    </source>
</evidence>
<dbReference type="InterPro" id="IPR011613">
    <property type="entry name" value="GH15-like"/>
</dbReference>
<feature type="binding site" evidence="11">
    <location>
        <position position="152"/>
    </location>
    <ligand>
        <name>substrate</name>
    </ligand>
</feature>
<feature type="signal peptide" evidence="12">
    <location>
        <begin position="1"/>
        <end position="25"/>
    </location>
</feature>
<feature type="chain" id="PRO_5010712598" description="Glucoamylase" evidence="12">
    <location>
        <begin position="26"/>
        <end position="634"/>
    </location>
</feature>
<evidence type="ECO:0000313" key="15">
    <source>
        <dbReference type="Proteomes" id="UP000054516"/>
    </source>
</evidence>
<dbReference type="InterPro" id="IPR002044">
    <property type="entry name" value="CBM20"/>
</dbReference>
<dbReference type="FunFam" id="1.50.10.10:FF:000018">
    <property type="entry name" value="Glucoamylase"/>
    <property type="match status" value="1"/>
</dbReference>
<protein>
    <recommendedName>
        <fullName evidence="9">Glucoamylase</fullName>
        <ecNumber evidence="9">3.2.1.3</ecNumber>
    </recommendedName>
    <alternativeName>
        <fullName evidence="9">1,4-alpha-D-glucan glucohydrolase</fullName>
    </alternativeName>
    <alternativeName>
        <fullName evidence="9">Glucan 1,4-alpha-glucosidase</fullName>
    </alternativeName>
</protein>
<dbReference type="SUPFAM" id="SSF49452">
    <property type="entry name" value="Starch-binding domain-like"/>
    <property type="match status" value="1"/>
</dbReference>
<feature type="active site" description="Proton acceptor" evidence="10">
    <location>
        <position position="208"/>
    </location>
</feature>
<evidence type="ECO:0000313" key="14">
    <source>
        <dbReference type="EMBL" id="GAP87391.1"/>
    </source>
</evidence>
<reference evidence="14" key="1">
    <citation type="submission" date="2016-03" db="EMBL/GenBank/DDBJ databases">
        <title>Draft genome sequence of Rosellinia necatrix.</title>
        <authorList>
            <person name="Kanematsu S."/>
        </authorList>
    </citation>
    <scope>NUCLEOTIDE SEQUENCE [LARGE SCALE GENOMIC DNA]</scope>
    <source>
        <strain evidence="14">W97</strain>
    </source>
</reference>
<keyword evidence="3 12" id="KW-0732">Signal</keyword>
<keyword evidence="5" id="KW-0325">Glycoprotein</keyword>
<dbReference type="Gene3D" id="1.50.10.10">
    <property type="match status" value="1"/>
</dbReference>
<dbReference type="EC" id="3.2.1.3" evidence="9"/>
<dbReference type="PANTHER" id="PTHR31616">
    <property type="entry name" value="TREHALASE"/>
    <property type="match status" value="1"/>
</dbReference>
<dbReference type="Gene3D" id="2.60.40.10">
    <property type="entry name" value="Immunoglobulins"/>
    <property type="match status" value="1"/>
</dbReference>
<dbReference type="PANTHER" id="PTHR31616:SF12">
    <property type="entry name" value="GLUCOAMYLASE"/>
    <property type="match status" value="1"/>
</dbReference>
<keyword evidence="6 9" id="KW-0119">Carbohydrate metabolism</keyword>
<keyword evidence="15" id="KW-1185">Reference proteome</keyword>
<dbReference type="InterPro" id="IPR008928">
    <property type="entry name" value="6-hairpin_glycosidase_sf"/>
</dbReference>
<gene>
    <name evidence="14" type="ORF">SAMD00023353_2700180</name>
</gene>
<dbReference type="Pfam" id="PF00723">
    <property type="entry name" value="Glyco_hydro_15"/>
    <property type="match status" value="1"/>
</dbReference>
<dbReference type="InterPro" id="IPR013784">
    <property type="entry name" value="Carb-bd-like_fold"/>
</dbReference>
<dbReference type="InterPro" id="IPR012341">
    <property type="entry name" value="6hp_glycosidase-like_sf"/>
</dbReference>
<dbReference type="PROSITE" id="PS51257">
    <property type="entry name" value="PROKAR_LIPOPROTEIN"/>
    <property type="match status" value="1"/>
</dbReference>
<dbReference type="InterPro" id="IPR000165">
    <property type="entry name" value="Glucoamylase"/>
</dbReference>
<dbReference type="SMART" id="SM01065">
    <property type="entry name" value="CBM_2"/>
    <property type="match status" value="1"/>
</dbReference>
<evidence type="ECO:0000256" key="9">
    <source>
        <dbReference type="PIRNR" id="PIRNR001031"/>
    </source>
</evidence>
<evidence type="ECO:0000256" key="3">
    <source>
        <dbReference type="ARBA" id="ARBA00022729"/>
    </source>
</evidence>
<dbReference type="Proteomes" id="UP000054516">
    <property type="component" value="Unassembled WGS sequence"/>
</dbReference>
<dbReference type="EMBL" id="DF977472">
    <property type="protein sequence ID" value="GAP87391.1"/>
    <property type="molecule type" value="Genomic_DNA"/>
</dbReference>
<comment type="catalytic activity">
    <reaction evidence="1 9">
        <text>Hydrolysis of terminal (1-&gt;4)-linked alpha-D-glucose residues successively from non-reducing ends of the chains with release of beta-D-glucose.</text>
        <dbReference type="EC" id="3.2.1.3"/>
    </reaction>
</comment>
<dbReference type="Pfam" id="PF00686">
    <property type="entry name" value="CBM_20"/>
    <property type="match status" value="1"/>
</dbReference>
<evidence type="ECO:0000256" key="6">
    <source>
        <dbReference type="ARBA" id="ARBA00023277"/>
    </source>
</evidence>
<dbReference type="GO" id="GO:2001070">
    <property type="term" value="F:starch binding"/>
    <property type="evidence" value="ECO:0007669"/>
    <property type="project" value="InterPro"/>
</dbReference>
<dbReference type="GO" id="GO:0000324">
    <property type="term" value="C:fungal-type vacuole"/>
    <property type="evidence" value="ECO:0007669"/>
    <property type="project" value="TreeGrafter"/>
</dbReference>
<keyword evidence="7 9" id="KW-0326">Glycosidase</keyword>
<feature type="active site" description="Proton donor" evidence="10">
    <location>
        <position position="211"/>
    </location>
</feature>
<name>A0A1W2TGZ2_ROSNE</name>
<dbReference type="OrthoDB" id="6123450at2759"/>
<dbReference type="InterPro" id="IPR046966">
    <property type="entry name" value="Glucoamylase_active_site"/>
</dbReference>
<comment type="similarity">
    <text evidence="2 9">Belongs to the glycosyl hydrolase 15 family.</text>
</comment>
<keyword evidence="4 9" id="KW-0378">Hydrolase</keyword>
<keyword evidence="8 9" id="KW-0624">Polysaccharide degradation</keyword>
<dbReference type="OMA" id="QHRAMVE"/>
<dbReference type="PIRSF" id="PIRSF001031">
    <property type="entry name" value="Glu-a-glcsd_SBD"/>
    <property type="match status" value="1"/>
</dbReference>
<evidence type="ECO:0000256" key="8">
    <source>
        <dbReference type="ARBA" id="ARBA00023326"/>
    </source>
</evidence>
<evidence type="ECO:0000256" key="7">
    <source>
        <dbReference type="ARBA" id="ARBA00023295"/>
    </source>
</evidence>
<evidence type="ECO:0000256" key="1">
    <source>
        <dbReference type="ARBA" id="ARBA00001863"/>
    </source>
</evidence>
<dbReference type="InterPro" id="IPR008291">
    <property type="entry name" value="Glucoamylase_SBD"/>
</dbReference>
<sequence length="634" mass="66872">MGIISTKTIVQLSVLVACGVANANARCVPQANDLDGFVEKQRAISLQGVLNNIGPDGSRVPGAGAGVIVASPSTENPNYFYTWSRDAALTMKMIVDEFLLGEEQLESYIEDYIHSQAILQTVTNPSGTFLPNGAGLGEPKYNVDLTRFNGAWGRPQRDGPALRAIALITYSNWLVSSGQAEKAQKVVWPVISNDLSYVGQYWNSTGFDLWEEVQGSSFFTTQNQFRALVEGDALATTLGVRCTGCDQAPQVACFLGESYWNGEYFVANINNPSQGGRTGKDANTVLGSIAVFDVGAACDDPSIQPCHSRALSNFKAVVDAFRDPAVYPINDGVPRTEGIAVGRYTEDVYFTGNPWYLITAAAAEYLYDAVAQWTAQGTLTIDATSLGFFRDLYPAAQAGTHGGGSAAFADILAAATAYAESFVAVVERHAPADGSLAEQFGKAAPFAPTSAAHLTWSYAAFVSMAERRAGQYPARWVGASPTTPSPPPQCVAGSTTKGAYAPATAAGAPDVNVTCTVNVRFEVNATTYYGENVLVAGNTTDLGAWDAAAAWPLDASGYSDRRPLWAATVALAAGEGLAYAYLRQEDCGQDPIPEPAAARRTLAVPACDPDADPDAVLVVTDDAWQGPVGSSGGC</sequence>
<evidence type="ECO:0000256" key="4">
    <source>
        <dbReference type="ARBA" id="ARBA00022801"/>
    </source>
</evidence>
<dbReference type="GO" id="GO:0000272">
    <property type="term" value="P:polysaccharide catabolic process"/>
    <property type="evidence" value="ECO:0007669"/>
    <property type="project" value="UniProtKB-KW"/>
</dbReference>
<dbReference type="STRING" id="77044.A0A1W2TGZ2"/>
<proteinExistence type="inferred from homology"/>
<accession>A0A1W2TGZ2</accession>
<evidence type="ECO:0000256" key="2">
    <source>
        <dbReference type="ARBA" id="ARBA00006188"/>
    </source>
</evidence>
<dbReference type="InterPro" id="IPR013783">
    <property type="entry name" value="Ig-like_fold"/>
</dbReference>
<evidence type="ECO:0000256" key="5">
    <source>
        <dbReference type="ARBA" id="ARBA00023180"/>
    </source>
</evidence>